<keyword evidence="3 8" id="KW-0813">Transport</keyword>
<feature type="transmembrane region" description="Helical" evidence="10">
    <location>
        <begin position="347"/>
        <end position="368"/>
    </location>
</feature>
<feature type="transmembrane region" description="Helical" evidence="10">
    <location>
        <begin position="440"/>
        <end position="461"/>
    </location>
</feature>
<dbReference type="SUPFAM" id="SSF103473">
    <property type="entry name" value="MFS general substrate transporter"/>
    <property type="match status" value="1"/>
</dbReference>
<dbReference type="FunFam" id="1.20.1250.20:FF:000078">
    <property type="entry name" value="MFS maltose transporter, putative"/>
    <property type="match status" value="1"/>
</dbReference>
<evidence type="ECO:0000256" key="6">
    <source>
        <dbReference type="ARBA" id="ARBA00023136"/>
    </source>
</evidence>
<sequence length="515" mass="57112">MDESKHIAKVDHDLVATQMTDYDAKIDGAEQADRQEREQSIWSALKQHRKAVAWSAFLSASLILEGYDLVIINSFYGQNQFIEKTIIGLAINGWASQRFGYRRTMLAAMAFMAAAIFPVFFAPSLPVLAFGEVMCGIPWGIFQTLSTAYAADICPISLRPLLTSYVNMCWGFGILLSSGVARGAIDLDGSLAYKLPFALQWVWPPILFAGAYFCPESPYWLVRNGKQEEAFCSLQRLSGSGDTTQEELRDRLALIEHTDAIEQAQVAGTTYLDCFRGVNRRRTEIACAVWATQWWCGNPLIGFAVTFLRQSGLSEKAAFDFNLGMNSMYFVGTIISWGLMSRFGRRSLYIAGLVIMMVICVAIAVAGFTDTPLVVGILMIILNLGYNVSIGPVCYCIVAEIGSARLRPMTVVLARTTYNLTGLVTNTITPRMIQPSEWGWGARCGLFWFGTAGLCLIYCFFRLPETKGRSFAEIDLLFENKIGARHFSKTNVDQFDNHTSLGGEGDRQDSSTEKA</sequence>
<evidence type="ECO:0000256" key="7">
    <source>
        <dbReference type="ARBA" id="ARBA00049119"/>
    </source>
</evidence>
<evidence type="ECO:0000256" key="5">
    <source>
        <dbReference type="ARBA" id="ARBA00022989"/>
    </source>
</evidence>
<dbReference type="RefSeq" id="XP_025376959.1">
    <property type="nucleotide sequence ID" value="XM_025523240.1"/>
</dbReference>
<comment type="similarity">
    <text evidence="2 8">Belongs to the major facilitator superfamily. Sugar transporter (TC 2.A.1.1) family.</text>
</comment>
<evidence type="ECO:0000256" key="4">
    <source>
        <dbReference type="ARBA" id="ARBA00022692"/>
    </source>
</evidence>
<evidence type="ECO:0000256" key="2">
    <source>
        <dbReference type="ARBA" id="ARBA00010992"/>
    </source>
</evidence>
<name>A0A316YKM3_9BASI</name>
<protein>
    <submittedName>
        <fullName evidence="12">Maltose permease</fullName>
    </submittedName>
</protein>
<dbReference type="NCBIfam" id="TIGR00879">
    <property type="entry name" value="SP"/>
    <property type="match status" value="1"/>
</dbReference>
<dbReference type="GeneID" id="37045156"/>
<dbReference type="Pfam" id="PF00083">
    <property type="entry name" value="Sugar_tr"/>
    <property type="match status" value="1"/>
</dbReference>
<feature type="transmembrane region" description="Helical" evidence="10">
    <location>
        <begin position="374"/>
        <end position="398"/>
    </location>
</feature>
<dbReference type="GO" id="GO:0016020">
    <property type="term" value="C:membrane"/>
    <property type="evidence" value="ECO:0007669"/>
    <property type="project" value="UniProtKB-SubCell"/>
</dbReference>
<dbReference type="Gene3D" id="1.20.1250.20">
    <property type="entry name" value="MFS general substrate transporter like domains"/>
    <property type="match status" value="1"/>
</dbReference>
<organism evidence="12 13">
    <name type="scientific">Acaromyces ingoldii</name>
    <dbReference type="NCBI Taxonomy" id="215250"/>
    <lineage>
        <taxon>Eukaryota</taxon>
        <taxon>Fungi</taxon>
        <taxon>Dikarya</taxon>
        <taxon>Basidiomycota</taxon>
        <taxon>Ustilaginomycotina</taxon>
        <taxon>Exobasidiomycetes</taxon>
        <taxon>Exobasidiales</taxon>
        <taxon>Cryptobasidiaceae</taxon>
        <taxon>Acaromyces</taxon>
    </lineage>
</organism>
<dbReference type="STRING" id="215250.A0A316YKM3"/>
<comment type="subcellular location">
    <subcellularLocation>
        <location evidence="1">Membrane</location>
        <topology evidence="1">Multi-pass membrane protein</topology>
    </subcellularLocation>
</comment>
<dbReference type="EMBL" id="KZ819636">
    <property type="protein sequence ID" value="PWN89761.1"/>
    <property type="molecule type" value="Genomic_DNA"/>
</dbReference>
<evidence type="ECO:0000313" key="13">
    <source>
        <dbReference type="Proteomes" id="UP000245768"/>
    </source>
</evidence>
<reference evidence="12 13" key="1">
    <citation type="journal article" date="2018" name="Mol. Biol. Evol.">
        <title>Broad Genomic Sampling Reveals a Smut Pathogenic Ancestry of the Fungal Clade Ustilaginomycotina.</title>
        <authorList>
            <person name="Kijpornyongpan T."/>
            <person name="Mondo S.J."/>
            <person name="Barry K."/>
            <person name="Sandor L."/>
            <person name="Lee J."/>
            <person name="Lipzen A."/>
            <person name="Pangilinan J."/>
            <person name="LaButti K."/>
            <person name="Hainaut M."/>
            <person name="Henrissat B."/>
            <person name="Grigoriev I.V."/>
            <person name="Spatafora J.W."/>
            <person name="Aime M.C."/>
        </authorList>
    </citation>
    <scope>NUCLEOTIDE SEQUENCE [LARGE SCALE GENOMIC DNA]</scope>
    <source>
        <strain evidence="12 13">MCA 4198</strain>
    </source>
</reference>
<comment type="catalytic activity">
    <reaction evidence="7">
        <text>myo-inositol(out) + H(+)(out) = myo-inositol(in) + H(+)(in)</text>
        <dbReference type="Rhea" id="RHEA:60364"/>
        <dbReference type="ChEBI" id="CHEBI:15378"/>
        <dbReference type="ChEBI" id="CHEBI:17268"/>
    </reaction>
</comment>
<evidence type="ECO:0000256" key="9">
    <source>
        <dbReference type="SAM" id="MobiDB-lite"/>
    </source>
</evidence>
<feature type="transmembrane region" description="Helical" evidence="10">
    <location>
        <begin position="197"/>
        <end position="214"/>
    </location>
</feature>
<evidence type="ECO:0000259" key="11">
    <source>
        <dbReference type="PROSITE" id="PS50850"/>
    </source>
</evidence>
<evidence type="ECO:0000256" key="1">
    <source>
        <dbReference type="ARBA" id="ARBA00004141"/>
    </source>
</evidence>
<gene>
    <name evidence="12" type="ORF">FA10DRAFT_274888</name>
</gene>
<evidence type="ECO:0000256" key="3">
    <source>
        <dbReference type="ARBA" id="ARBA00022448"/>
    </source>
</evidence>
<evidence type="ECO:0000313" key="12">
    <source>
        <dbReference type="EMBL" id="PWN89761.1"/>
    </source>
</evidence>
<feature type="transmembrane region" description="Helical" evidence="10">
    <location>
        <begin position="137"/>
        <end position="158"/>
    </location>
</feature>
<proteinExistence type="inferred from homology"/>
<dbReference type="InParanoid" id="A0A316YKM3"/>
<feature type="compositionally biased region" description="Basic and acidic residues" evidence="9">
    <location>
        <begin position="504"/>
        <end position="515"/>
    </location>
</feature>
<dbReference type="InterPro" id="IPR005828">
    <property type="entry name" value="MFS_sugar_transport-like"/>
</dbReference>
<dbReference type="PROSITE" id="PS50850">
    <property type="entry name" value="MFS"/>
    <property type="match status" value="1"/>
</dbReference>
<feature type="region of interest" description="Disordered" evidence="9">
    <location>
        <begin position="496"/>
        <end position="515"/>
    </location>
</feature>
<dbReference type="InterPro" id="IPR020846">
    <property type="entry name" value="MFS_dom"/>
</dbReference>
<dbReference type="GO" id="GO:0005351">
    <property type="term" value="F:carbohydrate:proton symporter activity"/>
    <property type="evidence" value="ECO:0007669"/>
    <property type="project" value="TreeGrafter"/>
</dbReference>
<dbReference type="InterPro" id="IPR050360">
    <property type="entry name" value="MFS_Sugar_Transporters"/>
</dbReference>
<dbReference type="PANTHER" id="PTHR48022:SF53">
    <property type="entry name" value="ALPHA-GLUCOSIDE TRANSPORTER, PUTATIVE (AFU_ORTHOLOGUE AFUA_3G01700)-RELATED"/>
    <property type="match status" value="1"/>
</dbReference>
<dbReference type="AlphaFoldDB" id="A0A316YKM3"/>
<feature type="domain" description="Major facilitator superfamily (MFS) profile" evidence="11">
    <location>
        <begin position="1"/>
        <end position="467"/>
    </location>
</feature>
<keyword evidence="6 10" id="KW-0472">Membrane</keyword>
<keyword evidence="13" id="KW-1185">Reference proteome</keyword>
<dbReference type="PANTHER" id="PTHR48022">
    <property type="entry name" value="PLASTIDIC GLUCOSE TRANSPORTER 4"/>
    <property type="match status" value="1"/>
</dbReference>
<feature type="transmembrane region" description="Helical" evidence="10">
    <location>
        <begin position="410"/>
        <end position="428"/>
    </location>
</feature>
<feature type="transmembrane region" description="Helical" evidence="10">
    <location>
        <begin position="165"/>
        <end position="185"/>
    </location>
</feature>
<dbReference type="Proteomes" id="UP000245768">
    <property type="component" value="Unassembled WGS sequence"/>
</dbReference>
<keyword evidence="5 10" id="KW-1133">Transmembrane helix</keyword>
<dbReference type="InterPro" id="IPR036259">
    <property type="entry name" value="MFS_trans_sf"/>
</dbReference>
<feature type="transmembrane region" description="Helical" evidence="10">
    <location>
        <begin position="285"/>
        <end position="309"/>
    </location>
</feature>
<keyword evidence="4 10" id="KW-0812">Transmembrane</keyword>
<dbReference type="OrthoDB" id="6612291at2759"/>
<evidence type="ECO:0000256" key="10">
    <source>
        <dbReference type="SAM" id="Phobius"/>
    </source>
</evidence>
<dbReference type="InterPro" id="IPR003663">
    <property type="entry name" value="Sugar/inositol_transpt"/>
</dbReference>
<feature type="transmembrane region" description="Helical" evidence="10">
    <location>
        <begin position="106"/>
        <end position="125"/>
    </location>
</feature>
<feature type="transmembrane region" description="Helical" evidence="10">
    <location>
        <begin position="321"/>
        <end position="340"/>
    </location>
</feature>
<evidence type="ECO:0000256" key="8">
    <source>
        <dbReference type="RuleBase" id="RU003346"/>
    </source>
</evidence>
<accession>A0A316YKM3</accession>